<dbReference type="Pfam" id="PF00291">
    <property type="entry name" value="PALP"/>
    <property type="match status" value="1"/>
</dbReference>
<reference evidence="15" key="1">
    <citation type="journal article" date="2023" name="Int. J. Syst. Evol. Microbiol.">
        <title>Mesoterricola silvestris gen. nov., sp. nov., Mesoterricola sediminis sp. nov., Geothrix oryzae sp. nov., Geothrix edaphica sp. nov., Geothrix rubra sp. nov., and Geothrix limicola sp. nov., six novel members of Acidobacteriota isolated from soils.</title>
        <authorList>
            <person name="Itoh H."/>
            <person name="Sugisawa Y."/>
            <person name="Mise K."/>
            <person name="Xu Z."/>
            <person name="Kuniyasu M."/>
            <person name="Ushijima N."/>
            <person name="Kawano K."/>
            <person name="Kobayashi E."/>
            <person name="Shiratori Y."/>
            <person name="Masuda Y."/>
            <person name="Senoo K."/>
        </authorList>
    </citation>
    <scope>NUCLEOTIDE SEQUENCE</scope>
    <source>
        <strain evidence="15">W786</strain>
    </source>
</reference>
<evidence type="ECO:0000313" key="15">
    <source>
        <dbReference type="EMBL" id="BDU77122.1"/>
    </source>
</evidence>
<dbReference type="AlphaFoldDB" id="A0AA48KE97"/>
<dbReference type="SUPFAM" id="SSF53686">
    <property type="entry name" value="Tryptophan synthase beta subunit-like PLP-dependent enzymes"/>
    <property type="match status" value="1"/>
</dbReference>
<dbReference type="RefSeq" id="WP_243345954.1">
    <property type="nucleotide sequence ID" value="NZ_AP027081.1"/>
</dbReference>
<evidence type="ECO:0000259" key="14">
    <source>
        <dbReference type="Pfam" id="PF14821"/>
    </source>
</evidence>
<dbReference type="GO" id="GO:0004795">
    <property type="term" value="F:threonine synthase activity"/>
    <property type="evidence" value="ECO:0007669"/>
    <property type="project" value="UniProtKB-UniRule"/>
</dbReference>
<sequence>MKLASTRDPRATATFSQAVQAGTAPDGGLYAPVDLTPFPDVEALLDLGWRDRSVELVRRFLGDEYDAEDLAAATAGALDFPVPLVPVAPGLHALELFHGPTLAFKDVGARFLARMLQLEARREDRPRLVLTATSGDTGAAVASAFHGLEGFRVVVLYPAGRVSPLQERQFATLGGNVRALAVAGSFDDCQALAKAAFADGDLARRVGLTSANSINIARVLAQTLYYFEAVAALRRAGVAAPPVVAVPSGNFGNLYAGMLARKLGLPLRALVAATNANRTVPDHLDSGAYRPRPSLATLSNAMDVGAPSNWERVRALVGDDLDALRAGLRWGSLDDAGTVASLRALHAAGYLADPHAAVAAAVLRDHLRPGEPGIFLGTAHPAKFLEVLEAHLGIRVPLPEALARLADQPLRSEPLPVSAAALTEVLGA</sequence>
<evidence type="ECO:0000313" key="16">
    <source>
        <dbReference type="Proteomes" id="UP001228113"/>
    </source>
</evidence>
<evidence type="ECO:0000256" key="4">
    <source>
        <dbReference type="ARBA" id="ARBA00013028"/>
    </source>
</evidence>
<feature type="domain" description="Threonine synthase N-terminal" evidence="14">
    <location>
        <begin position="4"/>
        <end position="74"/>
    </location>
</feature>
<evidence type="ECO:0000256" key="5">
    <source>
        <dbReference type="ARBA" id="ARBA00018679"/>
    </source>
</evidence>
<evidence type="ECO:0000256" key="9">
    <source>
        <dbReference type="ARBA" id="ARBA00023239"/>
    </source>
</evidence>
<comment type="cofactor">
    <cofactor evidence="1 12">
        <name>pyridoxal 5'-phosphate</name>
        <dbReference type="ChEBI" id="CHEBI:597326"/>
    </cofactor>
</comment>
<dbReference type="InterPro" id="IPR051166">
    <property type="entry name" value="Threonine_Synthase"/>
</dbReference>
<dbReference type="PANTHER" id="PTHR42690">
    <property type="entry name" value="THREONINE SYNTHASE FAMILY MEMBER"/>
    <property type="match status" value="1"/>
</dbReference>
<evidence type="ECO:0000256" key="2">
    <source>
        <dbReference type="ARBA" id="ARBA00004979"/>
    </source>
</evidence>
<dbReference type="InterPro" id="IPR001926">
    <property type="entry name" value="TrpB-like_PALP"/>
</dbReference>
<comment type="similarity">
    <text evidence="3">Belongs to the threonine synthase family.</text>
</comment>
<keyword evidence="8 12" id="KW-0663">Pyridoxal phosphate</keyword>
<keyword evidence="6" id="KW-0028">Amino-acid biosynthesis</keyword>
<dbReference type="PANTHER" id="PTHR42690:SF1">
    <property type="entry name" value="THREONINE SYNTHASE-LIKE 2"/>
    <property type="match status" value="1"/>
</dbReference>
<keyword evidence="16" id="KW-1185">Reference proteome</keyword>
<keyword evidence="7" id="KW-0791">Threonine biosynthesis</keyword>
<evidence type="ECO:0000256" key="12">
    <source>
        <dbReference type="PIRSR" id="PIRSR604450-51"/>
    </source>
</evidence>
<dbReference type="Pfam" id="PF14821">
    <property type="entry name" value="Thr_synth_N"/>
    <property type="match status" value="1"/>
</dbReference>
<evidence type="ECO:0000256" key="3">
    <source>
        <dbReference type="ARBA" id="ARBA00005517"/>
    </source>
</evidence>
<dbReference type="NCBIfam" id="TIGR00260">
    <property type="entry name" value="thrC"/>
    <property type="match status" value="1"/>
</dbReference>
<dbReference type="InterPro" id="IPR037158">
    <property type="entry name" value="Thr_synth_N_sf"/>
</dbReference>
<dbReference type="PROSITE" id="PS00165">
    <property type="entry name" value="DEHYDRATASE_SER_THR"/>
    <property type="match status" value="1"/>
</dbReference>
<organism evidence="15 16">
    <name type="scientific">Mesoterricola sediminis</name>
    <dbReference type="NCBI Taxonomy" id="2927980"/>
    <lineage>
        <taxon>Bacteria</taxon>
        <taxon>Pseudomonadati</taxon>
        <taxon>Acidobacteriota</taxon>
        <taxon>Holophagae</taxon>
        <taxon>Holophagales</taxon>
        <taxon>Holophagaceae</taxon>
        <taxon>Mesoterricola</taxon>
    </lineage>
</organism>
<comment type="pathway">
    <text evidence="2">Amino-acid biosynthesis; L-threonine biosynthesis; L-threonine from L-aspartate: step 5/5.</text>
</comment>
<dbReference type="GO" id="GO:0009088">
    <property type="term" value="P:threonine biosynthetic process"/>
    <property type="evidence" value="ECO:0007669"/>
    <property type="project" value="UniProtKB-UniRule"/>
</dbReference>
<evidence type="ECO:0000256" key="11">
    <source>
        <dbReference type="NCBIfam" id="TIGR00260"/>
    </source>
</evidence>
<feature type="modified residue" description="N6-(pyridoxal phosphate)lysine" evidence="12">
    <location>
        <position position="105"/>
    </location>
</feature>
<dbReference type="InterPro" id="IPR036052">
    <property type="entry name" value="TrpB-like_PALP_sf"/>
</dbReference>
<protein>
    <recommendedName>
        <fullName evidence="5 11">Threonine synthase</fullName>
        <ecNumber evidence="4 11">4.2.3.1</ecNumber>
    </recommendedName>
</protein>
<gene>
    <name evidence="15" type="primary">thrC</name>
    <name evidence="15" type="ORF">METESE_20800</name>
</gene>
<dbReference type="InterPro" id="IPR004450">
    <property type="entry name" value="Thr_synthase-like"/>
</dbReference>
<evidence type="ECO:0000256" key="10">
    <source>
        <dbReference type="ARBA" id="ARBA00049144"/>
    </source>
</evidence>
<dbReference type="InterPro" id="IPR000634">
    <property type="entry name" value="Ser/Thr_deHydtase_PyrdxlP-BS"/>
</dbReference>
<evidence type="ECO:0000256" key="7">
    <source>
        <dbReference type="ARBA" id="ARBA00022697"/>
    </source>
</evidence>
<dbReference type="EC" id="4.2.3.1" evidence="4 11"/>
<evidence type="ECO:0000256" key="8">
    <source>
        <dbReference type="ARBA" id="ARBA00022898"/>
    </source>
</evidence>
<evidence type="ECO:0000259" key="13">
    <source>
        <dbReference type="Pfam" id="PF00291"/>
    </source>
</evidence>
<dbReference type="EMBL" id="AP027081">
    <property type="protein sequence ID" value="BDU77122.1"/>
    <property type="molecule type" value="Genomic_DNA"/>
</dbReference>
<dbReference type="Proteomes" id="UP001228113">
    <property type="component" value="Chromosome"/>
</dbReference>
<comment type="catalytic activity">
    <reaction evidence="10">
        <text>O-phospho-L-homoserine + H2O = L-threonine + phosphate</text>
        <dbReference type="Rhea" id="RHEA:10840"/>
        <dbReference type="ChEBI" id="CHEBI:15377"/>
        <dbReference type="ChEBI" id="CHEBI:43474"/>
        <dbReference type="ChEBI" id="CHEBI:57590"/>
        <dbReference type="ChEBI" id="CHEBI:57926"/>
        <dbReference type="EC" id="4.2.3.1"/>
    </reaction>
</comment>
<name>A0AA48KE97_9BACT</name>
<dbReference type="KEGG" id="msea:METESE_20800"/>
<dbReference type="Gene3D" id="3.90.1380.10">
    <property type="entry name" value="Threonine synthase, N-terminal domain"/>
    <property type="match status" value="1"/>
</dbReference>
<proteinExistence type="inferred from homology"/>
<dbReference type="Gene3D" id="3.40.50.1100">
    <property type="match status" value="2"/>
</dbReference>
<dbReference type="GO" id="GO:0030170">
    <property type="term" value="F:pyridoxal phosphate binding"/>
    <property type="evidence" value="ECO:0007669"/>
    <property type="project" value="InterPro"/>
</dbReference>
<evidence type="ECO:0000256" key="6">
    <source>
        <dbReference type="ARBA" id="ARBA00022605"/>
    </source>
</evidence>
<accession>A0AA48KE97</accession>
<keyword evidence="9" id="KW-0456">Lyase</keyword>
<evidence type="ECO:0000256" key="1">
    <source>
        <dbReference type="ARBA" id="ARBA00001933"/>
    </source>
</evidence>
<dbReference type="InterPro" id="IPR029144">
    <property type="entry name" value="Thr_synth_N"/>
</dbReference>
<feature type="domain" description="Tryptophan synthase beta chain-like PALP" evidence="13">
    <location>
        <begin position="95"/>
        <end position="368"/>
    </location>
</feature>